<gene>
    <name evidence="7" type="ORF">EMWEY_00026180</name>
</gene>
<dbReference type="PANTHER" id="PTHR13164">
    <property type="entry name" value="CALICYLIN BINDING PROTEIN"/>
    <property type="match status" value="1"/>
</dbReference>
<dbReference type="GeneID" id="25336604"/>
<dbReference type="Pfam" id="PF04969">
    <property type="entry name" value="CS"/>
    <property type="match status" value="1"/>
</dbReference>
<dbReference type="GO" id="GO:0005634">
    <property type="term" value="C:nucleus"/>
    <property type="evidence" value="ECO:0007669"/>
    <property type="project" value="TreeGrafter"/>
</dbReference>
<dbReference type="RefSeq" id="XP_013336600.1">
    <property type="nucleotide sequence ID" value="XM_013481146.1"/>
</dbReference>
<dbReference type="InterPro" id="IPR052289">
    <property type="entry name" value="Calcyclin-binding_UBL-bridge"/>
</dbReference>
<dbReference type="PROSITE" id="PS51203">
    <property type="entry name" value="CS"/>
    <property type="match status" value="1"/>
</dbReference>
<evidence type="ECO:0000256" key="3">
    <source>
        <dbReference type="ARBA" id="ARBA00022990"/>
    </source>
</evidence>
<evidence type="ECO:0000259" key="5">
    <source>
        <dbReference type="PROSITE" id="PS51048"/>
    </source>
</evidence>
<reference evidence="7" key="2">
    <citation type="submission" date="2013-10" db="EMBL/GenBank/DDBJ databases">
        <authorList>
            <person name="Aslett M."/>
        </authorList>
    </citation>
    <scope>NUCLEOTIDE SEQUENCE [LARGE SCALE GENOMIC DNA]</scope>
    <source>
        <strain evidence="7">Weybridge</strain>
    </source>
</reference>
<keyword evidence="3" id="KW-0007">Acetylation</keyword>
<evidence type="ECO:0000259" key="6">
    <source>
        <dbReference type="PROSITE" id="PS51203"/>
    </source>
</evidence>
<dbReference type="OMA" id="YGWDQSA"/>
<dbReference type="OrthoDB" id="164025at2759"/>
<proteinExistence type="predicted"/>
<evidence type="ECO:0000313" key="8">
    <source>
        <dbReference type="Proteomes" id="UP000030763"/>
    </source>
</evidence>
<sequence>MENTLGLRSDLEELESLLKVARRPSIIRMLTEQCQRLRDQIQEAEKLEKCAAQGRPTAEVFNTIDRFAWDQTPALVKVYVHLDGLNDLSPDATCVRFEENSAELVVRNLRQKNYTLKFSPLYAPVDTEKSNFTVKRDTVTIRLAKLRPGEHWDSVAKATQANAMPKLDPSADPSESIMSMMKSLYNEGDSEMKRTIAKAWTESQERKMKGIQPGDGIF</sequence>
<reference evidence="7" key="1">
    <citation type="submission" date="2013-10" db="EMBL/GenBank/DDBJ databases">
        <title>Genomic analysis of the causative agents of coccidiosis in chickens.</title>
        <authorList>
            <person name="Reid A.J."/>
            <person name="Blake D."/>
            <person name="Billington K."/>
            <person name="Browne H."/>
            <person name="Dunn M."/>
            <person name="Hung S."/>
            <person name="Kawahara F."/>
            <person name="Miranda-Saavedra D."/>
            <person name="Mourier T."/>
            <person name="Nagra H."/>
            <person name="Otto T.D."/>
            <person name="Rawlings N."/>
            <person name="Sanchez A."/>
            <person name="Sanders M."/>
            <person name="Subramaniam C."/>
            <person name="Tay Y."/>
            <person name="Dear P."/>
            <person name="Doerig C."/>
            <person name="Gruber A."/>
            <person name="Parkinson J."/>
            <person name="Shirley M."/>
            <person name="Wan K.L."/>
            <person name="Berriman M."/>
            <person name="Tomley F."/>
            <person name="Pain A."/>
        </authorList>
    </citation>
    <scope>NUCLEOTIDE SEQUENCE [LARGE SCALE GENOMIC DNA]</scope>
    <source>
        <strain evidence="7">Weybridge</strain>
    </source>
</reference>
<dbReference type="Proteomes" id="UP000030763">
    <property type="component" value="Unassembled WGS sequence"/>
</dbReference>
<dbReference type="InterPro" id="IPR007052">
    <property type="entry name" value="CS_dom"/>
</dbReference>
<evidence type="ECO:0000313" key="7">
    <source>
        <dbReference type="EMBL" id="CDJ59955.1"/>
    </source>
</evidence>
<evidence type="ECO:0000256" key="4">
    <source>
        <dbReference type="ARBA" id="ARBA00025145"/>
    </source>
</evidence>
<organism evidence="7 8">
    <name type="scientific">Eimeria maxima</name>
    <name type="common">Coccidian parasite</name>
    <dbReference type="NCBI Taxonomy" id="5804"/>
    <lineage>
        <taxon>Eukaryota</taxon>
        <taxon>Sar</taxon>
        <taxon>Alveolata</taxon>
        <taxon>Apicomplexa</taxon>
        <taxon>Conoidasida</taxon>
        <taxon>Coccidia</taxon>
        <taxon>Eucoccidiorida</taxon>
        <taxon>Eimeriorina</taxon>
        <taxon>Eimeriidae</taxon>
        <taxon>Eimeria</taxon>
    </lineage>
</organism>
<protein>
    <recommendedName>
        <fullName evidence="1">Calcyclin-binding protein</fullName>
    </recommendedName>
</protein>
<dbReference type="InterPro" id="IPR015120">
    <property type="entry name" value="Siah-Interact_N"/>
</dbReference>
<dbReference type="GO" id="GO:0015631">
    <property type="term" value="F:tubulin binding"/>
    <property type="evidence" value="ECO:0007669"/>
    <property type="project" value="InterPro"/>
</dbReference>
<comment type="function">
    <text evidence="4">May be involved in calcium-dependent ubiquitination and subsequent proteasomal degradation of target proteins. Probably serves as a molecular bridge in ubiquitin E3 complexes. Participates in the ubiquitin-mediated degradation of beta-catenin (CTNNB1).</text>
</comment>
<dbReference type="InterPro" id="IPR008978">
    <property type="entry name" value="HSP20-like_chaperone"/>
</dbReference>
<dbReference type="GO" id="GO:0031625">
    <property type="term" value="F:ubiquitin protein ligase binding"/>
    <property type="evidence" value="ECO:0007669"/>
    <property type="project" value="InterPro"/>
</dbReference>
<dbReference type="Gene3D" id="2.60.40.790">
    <property type="match status" value="1"/>
</dbReference>
<dbReference type="VEuPathDB" id="ToxoDB:EMWEY_00026180"/>
<dbReference type="PANTHER" id="PTHR13164:SF3">
    <property type="entry name" value="CALCYCLIN-BINDING PROTEIN"/>
    <property type="match status" value="1"/>
</dbReference>
<dbReference type="EMBL" id="HG721074">
    <property type="protein sequence ID" value="CDJ59955.1"/>
    <property type="molecule type" value="Genomic_DNA"/>
</dbReference>
<keyword evidence="2" id="KW-0833">Ubl conjugation pathway</keyword>
<evidence type="ECO:0000256" key="2">
    <source>
        <dbReference type="ARBA" id="ARBA00022786"/>
    </source>
</evidence>
<evidence type="ECO:0000256" key="1">
    <source>
        <dbReference type="ARBA" id="ARBA00015702"/>
    </source>
</evidence>
<feature type="domain" description="CS" evidence="6">
    <location>
        <begin position="62"/>
        <end position="156"/>
    </location>
</feature>
<keyword evidence="8" id="KW-1185">Reference proteome</keyword>
<dbReference type="SUPFAM" id="SSF49764">
    <property type="entry name" value="HSP20-like chaperones"/>
    <property type="match status" value="1"/>
</dbReference>
<accession>U6ME55</accession>
<dbReference type="InterPro" id="IPR007699">
    <property type="entry name" value="SGS_dom"/>
</dbReference>
<feature type="domain" description="SGS" evidence="5">
    <location>
        <begin position="140"/>
        <end position="218"/>
    </location>
</feature>
<dbReference type="GO" id="GO:0044548">
    <property type="term" value="F:S100 protein binding"/>
    <property type="evidence" value="ECO:0007669"/>
    <property type="project" value="InterPro"/>
</dbReference>
<dbReference type="InterPro" id="IPR037893">
    <property type="entry name" value="CS_CacyBP"/>
</dbReference>
<dbReference type="Pfam" id="PF09032">
    <property type="entry name" value="Siah-Interact_N"/>
    <property type="match status" value="1"/>
</dbReference>
<name>U6ME55_EIMMA</name>
<dbReference type="PROSITE" id="PS51048">
    <property type="entry name" value="SGS"/>
    <property type="match status" value="1"/>
</dbReference>
<dbReference type="AlphaFoldDB" id="U6ME55"/>
<dbReference type="CDD" id="cd06468">
    <property type="entry name" value="p23_CacyBP"/>
    <property type="match status" value="1"/>
</dbReference>